<keyword evidence="2" id="KW-0963">Cytoplasm</keyword>
<evidence type="ECO:0000256" key="8">
    <source>
        <dbReference type="PROSITE-ProRule" id="PRU00169"/>
    </source>
</evidence>
<dbReference type="Gene3D" id="3.40.50.2300">
    <property type="match status" value="1"/>
</dbReference>
<dbReference type="PROSITE" id="PS01124">
    <property type="entry name" value="HTH_ARAC_FAMILY_2"/>
    <property type="match status" value="1"/>
</dbReference>
<dbReference type="InterPro" id="IPR018060">
    <property type="entry name" value="HTH_AraC"/>
</dbReference>
<keyword evidence="12" id="KW-1185">Reference proteome</keyword>
<dbReference type="SUPFAM" id="SSF52172">
    <property type="entry name" value="CheY-like"/>
    <property type="match status" value="1"/>
</dbReference>
<evidence type="ECO:0000313" key="11">
    <source>
        <dbReference type="EMBL" id="TDF95105.1"/>
    </source>
</evidence>
<dbReference type="EMBL" id="SMRT01000011">
    <property type="protein sequence ID" value="TDF95105.1"/>
    <property type="molecule type" value="Genomic_DNA"/>
</dbReference>
<dbReference type="InterPro" id="IPR011006">
    <property type="entry name" value="CheY-like_superfamily"/>
</dbReference>
<dbReference type="InterPro" id="IPR051552">
    <property type="entry name" value="HptR"/>
</dbReference>
<dbReference type="PANTHER" id="PTHR42713">
    <property type="entry name" value="HISTIDINE KINASE-RELATED"/>
    <property type="match status" value="1"/>
</dbReference>
<dbReference type="SMART" id="SM00342">
    <property type="entry name" value="HTH_ARAC"/>
    <property type="match status" value="1"/>
</dbReference>
<evidence type="ECO:0000313" key="12">
    <source>
        <dbReference type="Proteomes" id="UP000295636"/>
    </source>
</evidence>
<dbReference type="InterPro" id="IPR018062">
    <property type="entry name" value="HTH_AraC-typ_CS"/>
</dbReference>
<reference evidence="11 12" key="1">
    <citation type="submission" date="2019-03" db="EMBL/GenBank/DDBJ databases">
        <title>This is whole genome sequence of Paenibacillus sp MS74 strain.</title>
        <authorList>
            <person name="Trinh H.N."/>
        </authorList>
    </citation>
    <scope>NUCLEOTIDE SEQUENCE [LARGE SCALE GENOMIC DNA]</scope>
    <source>
        <strain evidence="11 12">MS74</strain>
    </source>
</reference>
<dbReference type="Pfam" id="PF12833">
    <property type="entry name" value="HTH_18"/>
    <property type="match status" value="1"/>
</dbReference>
<dbReference type="AlphaFoldDB" id="A0A4R5KJV1"/>
<keyword evidence="7" id="KW-0804">Transcription</keyword>
<proteinExistence type="predicted"/>
<dbReference type="GO" id="GO:0003700">
    <property type="term" value="F:DNA-binding transcription factor activity"/>
    <property type="evidence" value="ECO:0007669"/>
    <property type="project" value="InterPro"/>
</dbReference>
<dbReference type="GO" id="GO:0000160">
    <property type="term" value="P:phosphorelay signal transduction system"/>
    <property type="evidence" value="ECO:0007669"/>
    <property type="project" value="UniProtKB-KW"/>
</dbReference>
<dbReference type="CDD" id="cd17536">
    <property type="entry name" value="REC_YesN-like"/>
    <property type="match status" value="1"/>
</dbReference>
<dbReference type="InterPro" id="IPR009057">
    <property type="entry name" value="Homeodomain-like_sf"/>
</dbReference>
<evidence type="ECO:0000256" key="5">
    <source>
        <dbReference type="ARBA" id="ARBA00023015"/>
    </source>
</evidence>
<comment type="caution">
    <text evidence="11">The sequence shown here is derived from an EMBL/GenBank/DDBJ whole genome shotgun (WGS) entry which is preliminary data.</text>
</comment>
<dbReference type="Proteomes" id="UP000295636">
    <property type="component" value="Unassembled WGS sequence"/>
</dbReference>
<gene>
    <name evidence="11" type="ORF">E1757_21455</name>
</gene>
<evidence type="ECO:0000256" key="3">
    <source>
        <dbReference type="ARBA" id="ARBA00022553"/>
    </source>
</evidence>
<dbReference type="GO" id="GO:0043565">
    <property type="term" value="F:sequence-specific DNA binding"/>
    <property type="evidence" value="ECO:0007669"/>
    <property type="project" value="InterPro"/>
</dbReference>
<comment type="subcellular location">
    <subcellularLocation>
        <location evidence="1">Cytoplasm</location>
    </subcellularLocation>
</comment>
<dbReference type="SMART" id="SM00448">
    <property type="entry name" value="REC"/>
    <property type="match status" value="1"/>
</dbReference>
<sequence length="577" mass="66042">MSGFEWYMETAPSSAYPTIVKAEPIFRSAGMSSRHPIWRWHPYMGLDEKFHVVVVEDEPIILRNIVDKINSTALPFQVTGSAYDGLEALRLIQQTRPHVLITDVQMPRMSGIELVRHVSARYPDTLTAIISGYNQFEYARQAIKYGVKDYLLKPVDKDEIQATLEGFHHILTECRTNRERALIEAAVQGSAGPWDGTDSGLDGETYVMLLIQLGHLPAQRLSEESIAFLTDLWKSAPIHDIIQELNGSGRWHLIDQTMPGGKYLALPRHSAPDPADFAERLLKRLTELSAPLPVNICMMRESFQLRQLFYCALNLRAAMEERLVMGQSSVIVCDELPAAKESADGPPCSLQHQLLNLMELNNRGVFRNEMRRALLGLTRKEITQLRLQQKIIHLIHLAWQQKLLIPEEEIFHLEYELLNRFALSPDFSCMIEHVVSAFEYIAYAEEEMDHDSAGELVERLEHYLRTCYANPSLSLEEISESFHYNASYLTKLFKKYKCTTPLKFVIALRVAEAQRLIECEPELSFKEIGEMVGYTDPNYFSRIFKNKTGLSLSQYEAASCGRRRCHRQDQQAKCKQS</sequence>
<dbReference type="Pfam" id="PF00072">
    <property type="entry name" value="Response_reg"/>
    <property type="match status" value="1"/>
</dbReference>
<evidence type="ECO:0000256" key="6">
    <source>
        <dbReference type="ARBA" id="ARBA00023125"/>
    </source>
</evidence>
<dbReference type="Gene3D" id="1.10.10.60">
    <property type="entry name" value="Homeodomain-like"/>
    <property type="match status" value="2"/>
</dbReference>
<dbReference type="InterPro" id="IPR001789">
    <property type="entry name" value="Sig_transdc_resp-reg_receiver"/>
</dbReference>
<name>A0A4R5KJV1_9BACL</name>
<dbReference type="PROSITE" id="PS50110">
    <property type="entry name" value="RESPONSE_REGULATORY"/>
    <property type="match status" value="1"/>
</dbReference>
<protein>
    <submittedName>
        <fullName evidence="11">Response regulator</fullName>
    </submittedName>
</protein>
<dbReference type="OrthoDB" id="2676256at2"/>
<organism evidence="11 12">
    <name type="scientific">Paenibacillus piri</name>
    <dbReference type="NCBI Taxonomy" id="2547395"/>
    <lineage>
        <taxon>Bacteria</taxon>
        <taxon>Bacillati</taxon>
        <taxon>Bacillota</taxon>
        <taxon>Bacilli</taxon>
        <taxon>Bacillales</taxon>
        <taxon>Paenibacillaceae</taxon>
        <taxon>Paenibacillus</taxon>
    </lineage>
</organism>
<keyword evidence="3 8" id="KW-0597">Phosphoprotein</keyword>
<keyword evidence="5" id="KW-0805">Transcription regulation</keyword>
<keyword evidence="6" id="KW-0238">DNA-binding</keyword>
<keyword evidence="4" id="KW-0902">Two-component regulatory system</keyword>
<dbReference type="PROSITE" id="PS00041">
    <property type="entry name" value="HTH_ARAC_FAMILY_1"/>
    <property type="match status" value="1"/>
</dbReference>
<feature type="domain" description="HTH araC/xylS-type" evidence="9">
    <location>
        <begin position="458"/>
        <end position="558"/>
    </location>
</feature>
<evidence type="ECO:0000256" key="4">
    <source>
        <dbReference type="ARBA" id="ARBA00023012"/>
    </source>
</evidence>
<evidence type="ECO:0000259" key="10">
    <source>
        <dbReference type="PROSITE" id="PS50110"/>
    </source>
</evidence>
<dbReference type="PANTHER" id="PTHR42713:SF3">
    <property type="entry name" value="TRANSCRIPTIONAL REGULATORY PROTEIN HPTR"/>
    <property type="match status" value="1"/>
</dbReference>
<evidence type="ECO:0000256" key="7">
    <source>
        <dbReference type="ARBA" id="ARBA00023163"/>
    </source>
</evidence>
<evidence type="ECO:0000256" key="1">
    <source>
        <dbReference type="ARBA" id="ARBA00004496"/>
    </source>
</evidence>
<evidence type="ECO:0000256" key="2">
    <source>
        <dbReference type="ARBA" id="ARBA00022490"/>
    </source>
</evidence>
<dbReference type="SUPFAM" id="SSF46689">
    <property type="entry name" value="Homeodomain-like"/>
    <property type="match status" value="1"/>
</dbReference>
<dbReference type="GO" id="GO:0005737">
    <property type="term" value="C:cytoplasm"/>
    <property type="evidence" value="ECO:0007669"/>
    <property type="project" value="UniProtKB-SubCell"/>
</dbReference>
<feature type="modified residue" description="4-aspartylphosphate" evidence="8">
    <location>
        <position position="103"/>
    </location>
</feature>
<evidence type="ECO:0000259" key="9">
    <source>
        <dbReference type="PROSITE" id="PS01124"/>
    </source>
</evidence>
<feature type="domain" description="Response regulatory" evidence="10">
    <location>
        <begin position="51"/>
        <end position="168"/>
    </location>
</feature>
<accession>A0A4R5KJV1</accession>